<keyword evidence="4 5" id="KW-0472">Membrane</keyword>
<dbReference type="PANTHER" id="PTHR37422">
    <property type="entry name" value="TEICHURONIC ACID BIOSYNTHESIS PROTEIN TUAE"/>
    <property type="match status" value="1"/>
</dbReference>
<evidence type="ECO:0000259" key="6">
    <source>
        <dbReference type="Pfam" id="PF04932"/>
    </source>
</evidence>
<feature type="transmembrane region" description="Helical" evidence="5">
    <location>
        <begin position="333"/>
        <end position="355"/>
    </location>
</feature>
<keyword evidence="8" id="KW-1185">Reference proteome</keyword>
<dbReference type="GO" id="GO:0016874">
    <property type="term" value="F:ligase activity"/>
    <property type="evidence" value="ECO:0007669"/>
    <property type="project" value="UniProtKB-KW"/>
</dbReference>
<feature type="transmembrane region" description="Helical" evidence="5">
    <location>
        <begin position="16"/>
        <end position="49"/>
    </location>
</feature>
<dbReference type="PANTHER" id="PTHR37422:SF13">
    <property type="entry name" value="LIPOPOLYSACCHARIDE BIOSYNTHESIS PROTEIN PA4999-RELATED"/>
    <property type="match status" value="1"/>
</dbReference>
<accession>A0ABY8V3R3</accession>
<keyword evidence="3 5" id="KW-1133">Transmembrane helix</keyword>
<evidence type="ECO:0000256" key="1">
    <source>
        <dbReference type="ARBA" id="ARBA00004141"/>
    </source>
</evidence>
<evidence type="ECO:0000256" key="5">
    <source>
        <dbReference type="SAM" id="Phobius"/>
    </source>
</evidence>
<keyword evidence="2 5" id="KW-0812">Transmembrane</keyword>
<feature type="transmembrane region" description="Helical" evidence="5">
    <location>
        <begin position="61"/>
        <end position="83"/>
    </location>
</feature>
<dbReference type="Proteomes" id="UP001223501">
    <property type="component" value="Chromosome"/>
</dbReference>
<feature type="transmembrane region" description="Helical" evidence="5">
    <location>
        <begin position="117"/>
        <end position="137"/>
    </location>
</feature>
<keyword evidence="7" id="KW-0436">Ligase</keyword>
<feature type="transmembrane region" description="Helical" evidence="5">
    <location>
        <begin position="89"/>
        <end position="105"/>
    </location>
</feature>
<dbReference type="RefSeq" id="WP_284582915.1">
    <property type="nucleotide sequence ID" value="NZ_CP106831.1"/>
</dbReference>
<feature type="transmembrane region" description="Helical" evidence="5">
    <location>
        <begin position="361"/>
        <end position="394"/>
    </location>
</feature>
<proteinExistence type="predicted"/>
<evidence type="ECO:0000313" key="7">
    <source>
        <dbReference type="EMBL" id="WIH96290.1"/>
    </source>
</evidence>
<dbReference type="InterPro" id="IPR007016">
    <property type="entry name" value="O-antigen_ligase-rel_domated"/>
</dbReference>
<evidence type="ECO:0000313" key="8">
    <source>
        <dbReference type="Proteomes" id="UP001223501"/>
    </source>
</evidence>
<evidence type="ECO:0000256" key="2">
    <source>
        <dbReference type="ARBA" id="ARBA00022692"/>
    </source>
</evidence>
<dbReference type="EMBL" id="CP106831">
    <property type="protein sequence ID" value="WIH96290.1"/>
    <property type="molecule type" value="Genomic_DNA"/>
</dbReference>
<protein>
    <submittedName>
        <fullName evidence="7">O-antigen ligase family protein</fullName>
    </submittedName>
</protein>
<feature type="transmembrane region" description="Helical" evidence="5">
    <location>
        <begin position="157"/>
        <end position="177"/>
    </location>
</feature>
<evidence type="ECO:0000256" key="3">
    <source>
        <dbReference type="ARBA" id="ARBA00022989"/>
    </source>
</evidence>
<comment type="subcellular location">
    <subcellularLocation>
        <location evidence="1">Membrane</location>
        <topology evidence="1">Multi-pass membrane protein</topology>
    </subcellularLocation>
</comment>
<feature type="transmembrane region" description="Helical" evidence="5">
    <location>
        <begin position="189"/>
        <end position="222"/>
    </location>
</feature>
<name>A0ABY8V3R3_9FLAO</name>
<evidence type="ECO:0000256" key="4">
    <source>
        <dbReference type="ARBA" id="ARBA00023136"/>
    </source>
</evidence>
<gene>
    <name evidence="7" type="ORF">OBA43_08325</name>
</gene>
<reference evidence="7 8" key="1">
    <citation type="submission" date="2022-09" db="EMBL/GenBank/DDBJ databases">
        <title>Whole genome sequencing analysis of tet(X)-positive Empedobacter falsenii YWS9-3.</title>
        <authorList>
            <person name="Chen C."/>
            <person name="Lv Y.-L."/>
        </authorList>
    </citation>
    <scope>NUCLEOTIDE SEQUENCE [LARGE SCALE GENOMIC DNA]</scope>
    <source>
        <strain evidence="7 8">YWS9-3_T</strain>
    </source>
</reference>
<feature type="domain" description="O-antigen ligase-related" evidence="6">
    <location>
        <begin position="195"/>
        <end position="346"/>
    </location>
</feature>
<dbReference type="Pfam" id="PF04932">
    <property type="entry name" value="Wzy_C"/>
    <property type="match status" value="1"/>
</dbReference>
<organism evidence="7 8">
    <name type="scientific">Empedobacter falsenii</name>
    <dbReference type="NCBI Taxonomy" id="343874"/>
    <lineage>
        <taxon>Bacteria</taxon>
        <taxon>Pseudomonadati</taxon>
        <taxon>Bacteroidota</taxon>
        <taxon>Flavobacteriia</taxon>
        <taxon>Flavobacteriales</taxon>
        <taxon>Weeksellaceae</taxon>
        <taxon>Empedobacter</taxon>
    </lineage>
</organism>
<dbReference type="InterPro" id="IPR051533">
    <property type="entry name" value="WaaL-like"/>
</dbReference>
<sequence>MLIYFKNFNIEKFNSLIIVLFTISISFSSALSNIFFAILCISTIIDYLINRNVFETKNINYPFYFLFFLLIFTSLNALFQGTYSANKGLWKFLPILCIGSFLFLSKRKLDIDLIKKVSITTSVFFVFLCLIRTFIFYSNNHYIPFANGNEMVEILKIHRPYLGFYILLNIIFSFNLYNTSKHKLYKFLYGLVICVLFAFISLISARLSILSFIIITITYILFYLKISFIKKVSFSLISLISLFCLVYTNPNIRERLNHNNIELLIDYEPRVVIWESVYNIKHNDDFKSFLGYGNYQLIEDYLVINYEILIDKKDKKDYYVSERFNTHSQFFDYFLFGGYPALLLFLFFCLTSLWITRKSFYSFAIVLAFILFFLVENVFHRQLGCYLFILYFIISLRKDQVK</sequence>